<dbReference type="Gene3D" id="3.50.30.10">
    <property type="entry name" value="Phosphohistidine domain"/>
    <property type="match status" value="1"/>
</dbReference>
<dbReference type="InterPro" id="IPR036291">
    <property type="entry name" value="NAD(P)-bd_dom_sf"/>
</dbReference>
<dbReference type="InterPro" id="IPR051549">
    <property type="entry name" value="PEP_Utilizing_Enz"/>
</dbReference>
<evidence type="ECO:0000313" key="2">
    <source>
        <dbReference type="EMBL" id="MCV7388811.1"/>
    </source>
</evidence>
<comment type="caution">
    <text evidence="2">The sequence shown here is derived from an EMBL/GenBank/DDBJ whole genome shotgun (WGS) entry which is preliminary data.</text>
</comment>
<dbReference type="InterPro" id="IPR036637">
    <property type="entry name" value="Phosphohistidine_dom_sf"/>
</dbReference>
<dbReference type="Gene3D" id="3.40.50.720">
    <property type="entry name" value="NAD(P)-binding Rossmann-like Domain"/>
    <property type="match status" value="1"/>
</dbReference>
<dbReference type="GO" id="GO:0016772">
    <property type="term" value="F:transferase activity, transferring phosphorus-containing groups"/>
    <property type="evidence" value="ECO:0007669"/>
    <property type="project" value="InterPro"/>
</dbReference>
<dbReference type="AlphaFoldDB" id="A0AAW5T285"/>
<evidence type="ECO:0000313" key="3">
    <source>
        <dbReference type="Proteomes" id="UP001141659"/>
    </source>
</evidence>
<reference evidence="2" key="1">
    <citation type="submission" date="2020-07" db="EMBL/GenBank/DDBJ databases">
        <authorList>
            <person name="Pettersson B.M.F."/>
            <person name="Behra P.R.K."/>
            <person name="Ramesh M."/>
            <person name="Das S."/>
            <person name="Dasgupta S."/>
            <person name="Kirsebom L.A."/>
        </authorList>
    </citation>
    <scope>NUCLEOTIDE SEQUENCE</scope>
    <source>
        <strain evidence="2">DSM 44242</strain>
    </source>
</reference>
<proteinExistence type="predicted"/>
<dbReference type="Pfam" id="PF00391">
    <property type="entry name" value="PEP-utilizers"/>
    <property type="match status" value="1"/>
</dbReference>
<dbReference type="Proteomes" id="UP001141659">
    <property type="component" value="Unassembled WGS sequence"/>
</dbReference>
<accession>A0AAW5T285</accession>
<feature type="domain" description="PEP-utilising enzyme mobile" evidence="1">
    <location>
        <begin position="658"/>
        <end position="728"/>
    </location>
</feature>
<organism evidence="2 3">
    <name type="scientific">Mycolicibacterium porcinum</name>
    <dbReference type="NCBI Taxonomy" id="39693"/>
    <lineage>
        <taxon>Bacteria</taxon>
        <taxon>Bacillati</taxon>
        <taxon>Actinomycetota</taxon>
        <taxon>Actinomycetes</taxon>
        <taxon>Mycobacteriales</taxon>
        <taxon>Mycobacteriaceae</taxon>
        <taxon>Mycolicibacterium</taxon>
    </lineage>
</organism>
<reference evidence="2" key="2">
    <citation type="journal article" date="2022" name="BMC Genomics">
        <title>Comparative genome analysis of mycobacteria focusing on tRNA and non-coding RNA.</title>
        <authorList>
            <person name="Behra P.R.K."/>
            <person name="Pettersson B.M.F."/>
            <person name="Ramesh M."/>
            <person name="Das S."/>
            <person name="Dasgupta S."/>
            <person name="Kirsebom L.A."/>
        </authorList>
    </citation>
    <scope>NUCLEOTIDE SEQUENCE</scope>
    <source>
        <strain evidence="2">DSM 44242</strain>
    </source>
</reference>
<dbReference type="InterPro" id="IPR008279">
    <property type="entry name" value="PEP-util_enz_mobile_dom"/>
</dbReference>
<sequence>MRVLVIGTCDGADAAIRAELRRRGHGLSGEDSSGVPVVVRLTSRVVTVTRDTELRVELAPVLGRDSAGATQRRYAAPVIAGARKQPNTVQFVHHDDVARFIADAVEHPDWTGKVGLAADPLSLRQVAALLGKPYVEWFGRDDAAVDTTRLRAFGFRLSWTGADCVRDFAKANRAHIVVRGRQIRLPWRYPWVRVPTRTQAVRYPASDARGEFDTDIDPRWPAYTAVNTTEAFPGPMTPLSLQLSLDGMRAMGVHAVEAMSVDGELRRAVIEEQTGAFGHRIYANLTVLFAAGAVLPAAGPAGWRDKLFGVDSGEAGPETARAGLWAKARRLPRLLVFVASSTTETKRLDAGARSRQRGPAYYGSRSDVQLCDELRCLHDEVVNAWATAALITLASVSFTGVLEMLARRSLSTEFFGGMEKLASAGLTVATRALAAEVASAPSLAAIIDTHPPGVALELLRAQHPDFAARLDAVVAAWGHRGPGESELANPVFADDPAVLLEVVGRLAGAAQHRVPEPAMTPWVRVLTWVAAWFQRSRERGRDAAIRLTHEYRLAARELGTRLTAQDVIAHRDDVFYLVLDELLRPPLDVQYLALRRRAERARLQRERPPLDFVGSWTPTPESAPEIGCGEALSGIPASVGFVTGRVRVVTVESLHQLSPGEILVADSIDVGWTPYFTYAAAVVLSTGATMSHAAIIAREFGIPCVVGSKTASRVLRTGHIVEVDGAAGRIVRVA</sequence>
<evidence type="ECO:0000259" key="1">
    <source>
        <dbReference type="Pfam" id="PF00391"/>
    </source>
</evidence>
<dbReference type="PANTHER" id="PTHR43615">
    <property type="entry name" value="PHOSPHOENOLPYRUVATE SYNTHASE-RELATED"/>
    <property type="match status" value="1"/>
</dbReference>
<dbReference type="PANTHER" id="PTHR43615:SF1">
    <property type="entry name" value="PPDK_N DOMAIN-CONTAINING PROTEIN"/>
    <property type="match status" value="1"/>
</dbReference>
<dbReference type="SUPFAM" id="SSF52009">
    <property type="entry name" value="Phosphohistidine domain"/>
    <property type="match status" value="1"/>
</dbReference>
<gene>
    <name evidence="2" type="ORF">H5P34_12220</name>
</gene>
<dbReference type="SUPFAM" id="SSF51735">
    <property type="entry name" value="NAD(P)-binding Rossmann-fold domains"/>
    <property type="match status" value="1"/>
</dbReference>
<dbReference type="RefSeq" id="WP_036441499.1">
    <property type="nucleotide sequence ID" value="NZ_JACKVC010000016.1"/>
</dbReference>
<dbReference type="EMBL" id="JACKVC010000016">
    <property type="protein sequence ID" value="MCV7388811.1"/>
    <property type="molecule type" value="Genomic_DNA"/>
</dbReference>
<protein>
    <recommendedName>
        <fullName evidence="1">PEP-utilising enzyme mobile domain-containing protein</fullName>
    </recommendedName>
</protein>
<name>A0AAW5T285_9MYCO</name>